<evidence type="ECO:0000256" key="1">
    <source>
        <dbReference type="ARBA" id="ARBA00004442"/>
    </source>
</evidence>
<dbReference type="InterPro" id="IPR011990">
    <property type="entry name" value="TPR-like_helical_dom_sf"/>
</dbReference>
<keyword evidence="3" id="KW-0732">Signal</keyword>
<dbReference type="InterPro" id="IPR033985">
    <property type="entry name" value="SusD-like_N"/>
</dbReference>
<evidence type="ECO:0000256" key="2">
    <source>
        <dbReference type="ARBA" id="ARBA00006275"/>
    </source>
</evidence>
<feature type="domain" description="RagB/SusD" evidence="6">
    <location>
        <begin position="328"/>
        <end position="493"/>
    </location>
</feature>
<dbReference type="RefSeq" id="WP_130544248.1">
    <property type="nucleotide sequence ID" value="NZ_CP042431.1"/>
</dbReference>
<dbReference type="Proteomes" id="UP000293874">
    <property type="component" value="Unassembled WGS sequence"/>
</dbReference>
<dbReference type="InterPro" id="IPR012944">
    <property type="entry name" value="SusD_RagB_dom"/>
</dbReference>
<organism evidence="8 9">
    <name type="scientific">Pseudobacter ginsenosidimutans</name>
    <dbReference type="NCBI Taxonomy" id="661488"/>
    <lineage>
        <taxon>Bacteria</taxon>
        <taxon>Pseudomonadati</taxon>
        <taxon>Bacteroidota</taxon>
        <taxon>Chitinophagia</taxon>
        <taxon>Chitinophagales</taxon>
        <taxon>Chitinophagaceae</taxon>
        <taxon>Pseudobacter</taxon>
    </lineage>
</organism>
<dbReference type="GO" id="GO:0009279">
    <property type="term" value="C:cell outer membrane"/>
    <property type="evidence" value="ECO:0007669"/>
    <property type="project" value="UniProtKB-SubCell"/>
</dbReference>
<dbReference type="Pfam" id="PF14322">
    <property type="entry name" value="SusD-like_3"/>
    <property type="match status" value="1"/>
</dbReference>
<comment type="caution">
    <text evidence="8">The sequence shown here is derived from an EMBL/GenBank/DDBJ whole genome shotgun (WGS) entry which is preliminary data.</text>
</comment>
<dbReference type="SUPFAM" id="SSF48452">
    <property type="entry name" value="TPR-like"/>
    <property type="match status" value="1"/>
</dbReference>
<evidence type="ECO:0000259" key="7">
    <source>
        <dbReference type="Pfam" id="PF14322"/>
    </source>
</evidence>
<reference evidence="8 9" key="1">
    <citation type="submission" date="2019-02" db="EMBL/GenBank/DDBJ databases">
        <title>Genomic Encyclopedia of Type Strains, Phase IV (KMG-IV): sequencing the most valuable type-strain genomes for metagenomic binning, comparative biology and taxonomic classification.</title>
        <authorList>
            <person name="Goeker M."/>
        </authorList>
    </citation>
    <scope>NUCLEOTIDE SEQUENCE [LARGE SCALE GENOMIC DNA]</scope>
    <source>
        <strain evidence="8 9">DSM 18116</strain>
    </source>
</reference>
<dbReference type="AlphaFoldDB" id="A0A4Q7MDY6"/>
<evidence type="ECO:0000313" key="8">
    <source>
        <dbReference type="EMBL" id="RZS65593.1"/>
    </source>
</evidence>
<evidence type="ECO:0000256" key="3">
    <source>
        <dbReference type="ARBA" id="ARBA00022729"/>
    </source>
</evidence>
<comment type="similarity">
    <text evidence="2">Belongs to the SusD family.</text>
</comment>
<protein>
    <submittedName>
        <fullName evidence="8">SusD-like starch-binding protein associating with outer membrane</fullName>
    </submittedName>
</protein>
<evidence type="ECO:0000259" key="6">
    <source>
        <dbReference type="Pfam" id="PF07980"/>
    </source>
</evidence>
<dbReference type="Gene3D" id="1.25.40.390">
    <property type="match status" value="1"/>
</dbReference>
<keyword evidence="4" id="KW-0472">Membrane</keyword>
<accession>A0A4Q7MDY6</accession>
<evidence type="ECO:0000256" key="5">
    <source>
        <dbReference type="ARBA" id="ARBA00023237"/>
    </source>
</evidence>
<comment type="subcellular location">
    <subcellularLocation>
        <location evidence="1">Cell outer membrane</location>
    </subcellularLocation>
</comment>
<proteinExistence type="inferred from homology"/>
<name>A0A4Q7MDY6_9BACT</name>
<dbReference type="EMBL" id="SGXA01000005">
    <property type="protein sequence ID" value="RZS65593.1"/>
    <property type="molecule type" value="Genomic_DNA"/>
</dbReference>
<sequence>MNPLQNIFKVSMLLTGLVLFAGCEKLITVPPPRNTITTSQVFGNDVQAEGAVAGMYTLMINSGSVATERNLAKELWSAGMITLMTGMSAGEFVNPDGTDNAAYYALTTNRLTLITGAVTNNIWTTIYKSIYLANGIIEGIADSESGAFSAEARKQFSAEAKLVRALAYFYLINIYGDVPLALTVDHNQTKRMRKTPVQDIYRQIIQDLKDAREGLKTDFSQAAGERVRPNKFAASALLARVYLYTGDYPNAAAMATEVINETGSFGLETDLTKTFIATSREAIWQLKSNVTNGLMYATPEGYLLNSSQHTLTPQFNLMPHLLDAFEPGDKRRAWIDSTDNSSDNRPPVKSYYPLKYRIGQFNNTVSSPREYYVLLRLAEMYLIRSEARANGAEGGPAAGVADINVIRHRAGLDDLPEEMGKEDLLLAIEKERQVELFAEWGHRWFDLKRTNRATTVLSSISMKQPWQGDYQLLYPIPEKEIEYNNNLLQNPGYLF</sequence>
<dbReference type="OrthoDB" id="625727at2"/>
<evidence type="ECO:0000256" key="4">
    <source>
        <dbReference type="ARBA" id="ARBA00023136"/>
    </source>
</evidence>
<keyword evidence="9" id="KW-1185">Reference proteome</keyword>
<evidence type="ECO:0000313" key="9">
    <source>
        <dbReference type="Proteomes" id="UP000293874"/>
    </source>
</evidence>
<dbReference type="Pfam" id="PF07980">
    <property type="entry name" value="SusD_RagB"/>
    <property type="match status" value="1"/>
</dbReference>
<dbReference type="CDD" id="cd08977">
    <property type="entry name" value="SusD"/>
    <property type="match status" value="1"/>
</dbReference>
<gene>
    <name evidence="8" type="ORF">EV199_5768</name>
</gene>
<keyword evidence="5" id="KW-0998">Cell outer membrane</keyword>
<feature type="domain" description="SusD-like N-terminal" evidence="7">
    <location>
        <begin position="108"/>
        <end position="243"/>
    </location>
</feature>